<name>A0A2L2XFY9_9FIRM</name>
<evidence type="ECO:0000313" key="2">
    <source>
        <dbReference type="Proteomes" id="UP000239549"/>
    </source>
</evidence>
<sequence length="94" mass="10614">MPGGVKGKAGSSSGVFTDVLPNDSVVITDGDENKVRKYRNRPRKEKAVKKTYSFNTSTVRALEEYAEDNGMSYSQVINLALRQLIPRHYFEDRD</sequence>
<dbReference type="Proteomes" id="UP000239549">
    <property type="component" value="Unassembled WGS sequence"/>
</dbReference>
<comment type="caution">
    <text evidence="1">The sequence shown here is derived from an EMBL/GenBank/DDBJ whole genome shotgun (WGS) entry which is preliminary data.</text>
</comment>
<reference evidence="2" key="1">
    <citation type="submission" date="2018-02" db="EMBL/GenBank/DDBJ databases">
        <title>Genome sequence of Desulfocucumis palustris strain NAW-5.</title>
        <authorList>
            <person name="Watanabe M."/>
            <person name="Kojima H."/>
            <person name="Fukui M."/>
        </authorList>
    </citation>
    <scope>NUCLEOTIDE SEQUENCE [LARGE SCALE GENOMIC DNA]</scope>
    <source>
        <strain evidence="2">NAW-5</strain>
    </source>
</reference>
<protein>
    <submittedName>
        <fullName evidence="1">Uncharacterized protein</fullName>
    </submittedName>
</protein>
<dbReference type="EMBL" id="BFAV01000143">
    <property type="protein sequence ID" value="GBF34633.1"/>
    <property type="molecule type" value="Genomic_DNA"/>
</dbReference>
<gene>
    <name evidence="1" type="ORF">DCCM_3753</name>
</gene>
<accession>A0A2L2XFY9</accession>
<dbReference type="AlphaFoldDB" id="A0A2L2XFY9"/>
<proteinExistence type="predicted"/>
<keyword evidence="2" id="KW-1185">Reference proteome</keyword>
<evidence type="ECO:0000313" key="1">
    <source>
        <dbReference type="EMBL" id="GBF34633.1"/>
    </source>
</evidence>
<organism evidence="1 2">
    <name type="scientific">Desulfocucumis palustris</name>
    <dbReference type="NCBI Taxonomy" id="1898651"/>
    <lineage>
        <taxon>Bacteria</taxon>
        <taxon>Bacillati</taxon>
        <taxon>Bacillota</taxon>
        <taxon>Clostridia</taxon>
        <taxon>Eubacteriales</taxon>
        <taxon>Desulfocucumaceae</taxon>
        <taxon>Desulfocucumis</taxon>
    </lineage>
</organism>